<keyword evidence="2" id="KW-0378">Hydrolase</keyword>
<keyword evidence="1 2" id="KW-0443">Lipid metabolism</keyword>
<keyword evidence="6" id="KW-1185">Reference proteome</keyword>
<feature type="domain" description="PNPLA" evidence="4">
    <location>
        <begin position="48"/>
        <end position="323"/>
    </location>
</feature>
<dbReference type="RefSeq" id="WP_136735447.1">
    <property type="nucleotide sequence ID" value="NZ_SWDB01000014.1"/>
</dbReference>
<dbReference type="GO" id="GO:0016042">
    <property type="term" value="P:lipid catabolic process"/>
    <property type="evidence" value="ECO:0007669"/>
    <property type="project" value="UniProtKB-UniRule"/>
</dbReference>
<evidence type="ECO:0000313" key="6">
    <source>
        <dbReference type="Proteomes" id="UP000307999"/>
    </source>
</evidence>
<evidence type="ECO:0000256" key="1">
    <source>
        <dbReference type="ARBA" id="ARBA00023098"/>
    </source>
</evidence>
<gene>
    <name evidence="5" type="ORF">E8M12_07365</name>
</gene>
<feature type="signal peptide" evidence="3">
    <location>
        <begin position="1"/>
        <end position="26"/>
    </location>
</feature>
<feature type="chain" id="PRO_5020515872" evidence="3">
    <location>
        <begin position="27"/>
        <end position="791"/>
    </location>
</feature>
<feature type="short sequence motif" description="DGA/G" evidence="2">
    <location>
        <begin position="310"/>
        <end position="312"/>
    </location>
</feature>
<dbReference type="Proteomes" id="UP000307999">
    <property type="component" value="Unassembled WGS sequence"/>
</dbReference>
<dbReference type="OrthoDB" id="8728704at2"/>
<proteinExistence type="predicted"/>
<evidence type="ECO:0000313" key="5">
    <source>
        <dbReference type="EMBL" id="TKB45740.1"/>
    </source>
</evidence>
<keyword evidence="2" id="KW-0442">Lipid degradation</keyword>
<accession>A0A4U1B5Z0</accession>
<dbReference type="GO" id="GO:0016787">
    <property type="term" value="F:hydrolase activity"/>
    <property type="evidence" value="ECO:0007669"/>
    <property type="project" value="UniProtKB-UniRule"/>
</dbReference>
<keyword evidence="3" id="KW-0732">Signal</keyword>
<dbReference type="InterPro" id="IPR002641">
    <property type="entry name" value="PNPLA_dom"/>
</dbReference>
<evidence type="ECO:0000256" key="3">
    <source>
        <dbReference type="SAM" id="SignalP"/>
    </source>
</evidence>
<evidence type="ECO:0000256" key="2">
    <source>
        <dbReference type="PROSITE-ProRule" id="PRU01161"/>
    </source>
</evidence>
<name>A0A4U1B5Z0_9GAMM</name>
<dbReference type="Pfam" id="PF01734">
    <property type="entry name" value="Patatin"/>
    <property type="match status" value="1"/>
</dbReference>
<dbReference type="EMBL" id="SWDB01000014">
    <property type="protein sequence ID" value="TKB45740.1"/>
    <property type="molecule type" value="Genomic_DNA"/>
</dbReference>
<evidence type="ECO:0000259" key="4">
    <source>
        <dbReference type="PROSITE" id="PS51635"/>
    </source>
</evidence>
<protein>
    <submittedName>
        <fullName evidence="5">Patatin-like phospholipase family protein</fullName>
    </submittedName>
</protein>
<dbReference type="AlphaFoldDB" id="A0A4U1B5Z0"/>
<reference evidence="5 6" key="1">
    <citation type="submission" date="2019-04" db="EMBL/GenBank/DDBJ databases">
        <title>Thalassotalea guangxiensis sp. nov., isolated from sediment of the coastal wetland.</title>
        <authorList>
            <person name="Zheng S."/>
            <person name="Zhang D."/>
        </authorList>
    </citation>
    <scope>NUCLEOTIDE SEQUENCE [LARGE SCALE GENOMIC DNA]</scope>
    <source>
        <strain evidence="5 6">ZS-4</strain>
    </source>
</reference>
<comment type="caution">
    <text evidence="5">The sequence shown here is derived from an EMBL/GenBank/DDBJ whole genome shotgun (WGS) entry which is preliminary data.</text>
</comment>
<feature type="active site" description="Proton acceptor" evidence="2">
    <location>
        <position position="310"/>
    </location>
</feature>
<feature type="short sequence motif" description="GXSXG" evidence="2">
    <location>
        <begin position="84"/>
        <end position="88"/>
    </location>
</feature>
<dbReference type="SUPFAM" id="SSF52151">
    <property type="entry name" value="FabD/lysophospholipase-like"/>
    <property type="match status" value="1"/>
</dbReference>
<dbReference type="PROSITE" id="PS51635">
    <property type="entry name" value="PNPLA"/>
    <property type="match status" value="1"/>
</dbReference>
<dbReference type="InterPro" id="IPR016035">
    <property type="entry name" value="Acyl_Trfase/lysoPLipase"/>
</dbReference>
<dbReference type="Gene3D" id="3.40.1090.10">
    <property type="entry name" value="Cytosolic phospholipase A2 catalytic domain"/>
    <property type="match status" value="1"/>
</dbReference>
<comment type="caution">
    <text evidence="2">Lacks conserved residue(s) required for the propagation of feature annotation.</text>
</comment>
<sequence length="791" mass="89180">MITKRLVANVLITLVLLLASSRGAGAQSSQRVTPERSQSPPSDTQYYVAVKGGVSLGSYESGLNWYLIEQIQQHSNQSLVAFSGASAGSINSMLSAITLCSHLDENVHSNLLRSSWNIDISSLNRRNNEGSLFNRDNIFNKVKQDLAPYLLNPADFANQQIQPQPLPIEAANDDERSAVNGGSPCKIITTFSVTLMYPYQEKINNTDQTTGYQRFVIPVEVSTVNNRIAFKNVYLNQFNADNPELLPDYFIALPETPSGYIDSDIVLDAIKASSSFPVAFAPVELPFCISKKLGQRRCKPEYATTSLFSDGGLFDNAPIGVSVDIHELYQSESIDTDAQKRIVFIHPDNYRSDNVLAENSSAMASVKSHDHQPDRVGLWDYLLYLGSSFDTATSETYRETMEKIHSDEQRYHFRMSSRYHNLLADFHAHFGAFYSAHFRVHDYLIGVYDGAYLMSTYACEDSSEQSIRQCLQEQMIARIKTLTQPQQLSRSGVATPKIEADNQGYERDFLIYLYNNEFKASLPLTRDYYQNTYIALAQAFYTFSGRDAEPLTFNNYMNNLKGLARSQFKSKSLQEELFVDYPKWAAEHFKTSYDNLIVMQEQASECYNCEFRAENKALLTILRISEPIKDSWVKYSKTGTWPLNQELLDCCSGTLRVGFGAMENSVLFTAAARADSPFERITFDAAVTFNYLEADFQHDDYFTLGAGLSYHTGSLLIPLLSGGYEHSFEGRSVYKDSLAGVYLASGLINELITVKLVMRTDDIEDFGDIKTRDKVQLQAQFDLLQLIEMIF</sequence>
<feature type="active site" description="Nucleophile" evidence="2">
    <location>
        <position position="86"/>
    </location>
</feature>
<organism evidence="5 6">
    <name type="scientific">Thalassotalea mangrovi</name>
    <dbReference type="NCBI Taxonomy" id="2572245"/>
    <lineage>
        <taxon>Bacteria</taxon>
        <taxon>Pseudomonadati</taxon>
        <taxon>Pseudomonadota</taxon>
        <taxon>Gammaproteobacteria</taxon>
        <taxon>Alteromonadales</taxon>
        <taxon>Colwelliaceae</taxon>
        <taxon>Thalassotalea</taxon>
    </lineage>
</organism>